<evidence type="ECO:0000313" key="4">
    <source>
        <dbReference type="Proteomes" id="UP001262754"/>
    </source>
</evidence>
<gene>
    <name evidence="3" type="ORF">J2800_003288</name>
</gene>
<evidence type="ECO:0000256" key="2">
    <source>
        <dbReference type="ARBA" id="ARBA00022927"/>
    </source>
</evidence>
<reference evidence="3 4" key="1">
    <citation type="submission" date="2023-07" db="EMBL/GenBank/DDBJ databases">
        <title>Sorghum-associated microbial communities from plants grown in Nebraska, USA.</title>
        <authorList>
            <person name="Schachtman D."/>
        </authorList>
    </citation>
    <scope>NUCLEOTIDE SEQUENCE [LARGE SCALE GENOMIC DNA]</scope>
    <source>
        <strain evidence="3 4">DS2154</strain>
    </source>
</reference>
<name>A0ABU1N362_9CAUL</name>
<protein>
    <submittedName>
        <fullName evidence="3">Flagellar assembly protein FliH</fullName>
    </submittedName>
</protein>
<keyword evidence="1" id="KW-0813">Transport</keyword>
<keyword evidence="3" id="KW-0282">Flagellum</keyword>
<evidence type="ECO:0000256" key="1">
    <source>
        <dbReference type="ARBA" id="ARBA00022448"/>
    </source>
</evidence>
<evidence type="ECO:0000313" key="3">
    <source>
        <dbReference type="EMBL" id="MDR6532530.1"/>
    </source>
</evidence>
<dbReference type="PANTHER" id="PTHR34982">
    <property type="entry name" value="YOP PROTEINS TRANSLOCATION PROTEIN L"/>
    <property type="match status" value="1"/>
</dbReference>
<comment type="caution">
    <text evidence="3">The sequence shown here is derived from an EMBL/GenBank/DDBJ whole genome shotgun (WGS) entry which is preliminary data.</text>
</comment>
<organism evidence="3 4">
    <name type="scientific">Caulobacter rhizosphaerae</name>
    <dbReference type="NCBI Taxonomy" id="2010972"/>
    <lineage>
        <taxon>Bacteria</taxon>
        <taxon>Pseudomonadati</taxon>
        <taxon>Pseudomonadota</taxon>
        <taxon>Alphaproteobacteria</taxon>
        <taxon>Caulobacterales</taxon>
        <taxon>Caulobacteraceae</taxon>
        <taxon>Caulobacter</taxon>
    </lineage>
</organism>
<keyword evidence="4" id="KW-1185">Reference proteome</keyword>
<accession>A0ABU1N362</accession>
<proteinExistence type="predicted"/>
<dbReference type="InterPro" id="IPR051472">
    <property type="entry name" value="T3SS_Stator/FliH"/>
</dbReference>
<keyword evidence="3" id="KW-0969">Cilium</keyword>
<dbReference type="Proteomes" id="UP001262754">
    <property type="component" value="Unassembled WGS sequence"/>
</dbReference>
<dbReference type="PANTHER" id="PTHR34982:SF1">
    <property type="entry name" value="FLAGELLAR ASSEMBLY PROTEIN FLIH"/>
    <property type="match status" value="1"/>
</dbReference>
<dbReference type="EMBL" id="JAVDRL010000009">
    <property type="protein sequence ID" value="MDR6532530.1"/>
    <property type="molecule type" value="Genomic_DNA"/>
</dbReference>
<keyword evidence="2" id="KW-0653">Protein transport</keyword>
<keyword evidence="3" id="KW-0966">Cell projection</keyword>
<sequence length="198" mass="20579">MSYLLLASAPSAALLTDDPILRREDVARLTQAAEIVASLEDHRQAARDAAVAEGFAHGRAEGAAKAARETAETLAGVHNALQAERARLRASSAALALDIVRRIAAGLAPEDVLAALAEQAARDLLPEEPIGVRVAPEAVGAVSRRLWPIGARIEVHGDPDLAAGDCVLDTPSGRTHAGLEVQLKALESVFAARDEAAA</sequence>
<dbReference type="RefSeq" id="WP_310033057.1">
    <property type="nucleotide sequence ID" value="NZ_JAVDRL010000009.1"/>
</dbReference>